<protein>
    <submittedName>
        <fullName evidence="1">RHS family protein</fullName>
    </submittedName>
</protein>
<accession>I7J0Y3</accession>
<reference evidence="1" key="1">
    <citation type="journal article" date="2012" name="Vet. Microbiol.">
        <title>Comparative genomic analyses of the Taylorellae.</title>
        <authorList>
            <person name="Hauser H."/>
            <person name="Richter D.C."/>
            <person name="van Tonder A."/>
            <person name="Clark L."/>
            <person name="Preston A."/>
        </authorList>
    </citation>
    <scope>NUCLEOTIDE SEQUENCE</scope>
    <source>
        <strain evidence="1">14/45</strain>
    </source>
</reference>
<proteinExistence type="predicted"/>
<sequence length="61" mass="6833">EIGRFISLDPIGLMGGLNNYQYAPNPVEWVDPWGLVYGKIIQVVVGGVARKLYFNKYGKFA</sequence>
<dbReference type="AlphaFoldDB" id="I7J0Y3"/>
<organism evidence="1">
    <name type="scientific">Taylorella asinigenitalis 14/45</name>
    <dbReference type="NCBI Taxonomy" id="1091495"/>
    <lineage>
        <taxon>Bacteria</taxon>
        <taxon>Pseudomonadati</taxon>
        <taxon>Pseudomonadota</taxon>
        <taxon>Betaproteobacteria</taxon>
        <taxon>Burkholderiales</taxon>
        <taxon>Alcaligenaceae</taxon>
        <taxon>Taylorella</taxon>
    </lineage>
</organism>
<dbReference type="BioCyc" id="TASI1091495:G13GE-423-MONOMER"/>
<dbReference type="KEGG" id="tat:KUM_0423"/>
<dbReference type="InterPro" id="IPR022385">
    <property type="entry name" value="Rhs_assc_core"/>
</dbReference>
<dbReference type="EMBL" id="HE681424">
    <property type="protein sequence ID" value="CCG19221.1"/>
    <property type="molecule type" value="Genomic_DNA"/>
</dbReference>
<evidence type="ECO:0000313" key="1">
    <source>
        <dbReference type="EMBL" id="CCG19221.1"/>
    </source>
</evidence>
<dbReference type="Gene3D" id="2.180.10.10">
    <property type="entry name" value="RHS repeat-associated core"/>
    <property type="match status" value="1"/>
</dbReference>
<dbReference type="NCBIfam" id="TIGR03696">
    <property type="entry name" value="Rhs_assc_core"/>
    <property type="match status" value="1"/>
</dbReference>
<feature type="non-terminal residue" evidence="1">
    <location>
        <position position="1"/>
    </location>
</feature>
<dbReference type="HOGENOM" id="CLU_2928430_0_0_4"/>
<gene>
    <name evidence="1" type="ORF">KUM_0423</name>
</gene>
<name>I7J0Y3_9BURK</name>